<name>A0A8S1RIX5_9CILI</name>
<evidence type="ECO:0000313" key="2">
    <source>
        <dbReference type="Proteomes" id="UP000692954"/>
    </source>
</evidence>
<evidence type="ECO:0000313" key="1">
    <source>
        <dbReference type="EMBL" id="CAD8128471.1"/>
    </source>
</evidence>
<sequence>MNNLCQQHGNQSITHICTYNHKCQKLMCPLSQYQHQKIYPQQKTIPIDLYVQNLNIEVNNIEEYQYDILLIEKKQQWIQMKFKLILEIKLYLEELNQKITNIKNYFRSILQKQNQKIFIKYQKFVTINFEISDKNKIQHYLNNNEKIRFNLFIFQQINRYIGDSNKQISGMKKYQIILMMIFQLSMSRYKYIFFYGISMDRPDLLQKRRYQEQYGSIILNQNENFQNQSGLILFQQRLRLTHFQIKYQMMKDNSGILKMEKYQKYNIHNLNEIHDINRNLEQVKHMRWKDNMDQNFRKLVNGMLFGRVKNQMLEVYMMNKDLRKDNGLNNQRFIIREGQYDLLEIKVGIWVELHKNYNNKNQVFYIGHGRKSGTWETQIKNETQFESRRLNILNYFKRRWELQLIKWFEDCSCKLMYINGQTKENGIFIYKIRL</sequence>
<dbReference type="EMBL" id="CAJJDN010000189">
    <property type="protein sequence ID" value="CAD8128471.1"/>
    <property type="molecule type" value="Genomic_DNA"/>
</dbReference>
<dbReference type="AlphaFoldDB" id="A0A8S1RIX5"/>
<keyword evidence="2" id="KW-1185">Reference proteome</keyword>
<organism evidence="1 2">
    <name type="scientific">Paramecium sonneborni</name>
    <dbReference type="NCBI Taxonomy" id="65129"/>
    <lineage>
        <taxon>Eukaryota</taxon>
        <taxon>Sar</taxon>
        <taxon>Alveolata</taxon>
        <taxon>Ciliophora</taxon>
        <taxon>Intramacronucleata</taxon>
        <taxon>Oligohymenophorea</taxon>
        <taxon>Peniculida</taxon>
        <taxon>Parameciidae</taxon>
        <taxon>Paramecium</taxon>
    </lineage>
</organism>
<accession>A0A8S1RIX5</accession>
<comment type="caution">
    <text evidence="1">The sequence shown here is derived from an EMBL/GenBank/DDBJ whole genome shotgun (WGS) entry which is preliminary data.</text>
</comment>
<gene>
    <name evidence="1" type="ORF">PSON_ATCC_30995.1.T1890048</name>
</gene>
<proteinExistence type="predicted"/>
<reference evidence="1" key="1">
    <citation type="submission" date="2021-01" db="EMBL/GenBank/DDBJ databases">
        <authorList>
            <consortium name="Genoscope - CEA"/>
            <person name="William W."/>
        </authorList>
    </citation>
    <scope>NUCLEOTIDE SEQUENCE</scope>
</reference>
<protein>
    <submittedName>
        <fullName evidence="1">Uncharacterized protein</fullName>
    </submittedName>
</protein>
<dbReference type="Proteomes" id="UP000692954">
    <property type="component" value="Unassembled WGS sequence"/>
</dbReference>